<evidence type="ECO:0000256" key="3">
    <source>
        <dbReference type="ARBA" id="ARBA00023315"/>
    </source>
</evidence>
<keyword evidence="2 4" id="KW-0808">Transferase</keyword>
<dbReference type="GO" id="GO:0046353">
    <property type="term" value="F:aminoglycoside 3-N-acetyltransferase activity"/>
    <property type="evidence" value="ECO:0007669"/>
    <property type="project" value="UniProtKB-EC"/>
</dbReference>
<evidence type="ECO:0000313" key="5">
    <source>
        <dbReference type="EMBL" id="MDC3417375.1"/>
    </source>
</evidence>
<gene>
    <name evidence="5" type="ORF">NC799_10760</name>
</gene>
<dbReference type="AlphaFoldDB" id="A0A9X3WFI5"/>
<dbReference type="InterPro" id="IPR003679">
    <property type="entry name" value="Amioglycoside_AcTrfase"/>
</dbReference>
<sequence>MSQRKIINETIKPNTRTTIAQELATLGVAKGMTIIVHSSLKSLGWVCGGSQTVVQALMDVVGEEGTIVMPAQTGDNSDPADWVNPPVPREWWATIRAEMPAFDPFTTPSNGMGVIAETFRSWPGVKRSNHPTYSFTAWGKYSDYIISKQPLEAGFGLDSPLAKLYEHNGYILLLGVNHASNTSLHLAEHDIENRDIVKKGAAVMEDGNRVWKRYKEIEYDSELFQALGTDYEEIYETASSHVGQAKAKLFSQRQMIDFARDWLGKRAEM</sequence>
<dbReference type="Pfam" id="PF02522">
    <property type="entry name" value="Antibiotic_NAT"/>
    <property type="match status" value="1"/>
</dbReference>
<dbReference type="PANTHER" id="PTHR11104">
    <property type="entry name" value="AMINOGLYCOSIDE N3-ACETYLTRANSFERASE"/>
    <property type="match status" value="1"/>
</dbReference>
<keyword evidence="6" id="KW-1185">Reference proteome</keyword>
<dbReference type="EMBL" id="JAMQKC010000008">
    <property type="protein sequence ID" value="MDC3417375.1"/>
    <property type="molecule type" value="Genomic_DNA"/>
</dbReference>
<keyword evidence="3 4" id="KW-0012">Acyltransferase</keyword>
<dbReference type="InterPro" id="IPR028345">
    <property type="entry name" value="Antibiotic_NAT-like"/>
</dbReference>
<dbReference type="EC" id="2.3.1.-" evidence="4"/>
<comment type="caution">
    <text evidence="5">The sequence shown here is derived from an EMBL/GenBank/DDBJ whole genome shotgun (WGS) entry which is preliminary data.</text>
</comment>
<evidence type="ECO:0000256" key="2">
    <source>
        <dbReference type="ARBA" id="ARBA00022679"/>
    </source>
</evidence>
<evidence type="ECO:0000256" key="1">
    <source>
        <dbReference type="ARBA" id="ARBA00006383"/>
    </source>
</evidence>
<dbReference type="PANTHER" id="PTHR11104:SF0">
    <property type="entry name" value="SPBETA PROPHAGE-DERIVED AMINOGLYCOSIDE N(3')-ACETYLTRANSFERASE-LIKE PROTEIN YOKD"/>
    <property type="match status" value="1"/>
</dbReference>
<reference evidence="5" key="1">
    <citation type="submission" date="2022-06" db="EMBL/GenBank/DDBJ databases">
        <title>Aquibacillus sp. a new bacterium isolated from soil saline samples.</title>
        <authorList>
            <person name="Galisteo C."/>
            <person name="De La Haba R."/>
            <person name="Sanchez-Porro C."/>
            <person name="Ventosa A."/>
        </authorList>
    </citation>
    <scope>NUCLEOTIDE SEQUENCE</scope>
    <source>
        <strain evidence="5">3ASR75-54</strain>
    </source>
</reference>
<dbReference type="Proteomes" id="UP001145069">
    <property type="component" value="Unassembled WGS sequence"/>
</dbReference>
<protein>
    <recommendedName>
        <fullName evidence="4">Aminoglycoside N(3)-acetyltransferase</fullName>
        <ecNumber evidence="4">2.3.1.-</ecNumber>
    </recommendedName>
</protein>
<comment type="catalytic activity">
    <reaction evidence="4">
        <text>a 2-deoxystreptamine antibiotic + acetyl-CoA = an N(3)-acetyl-2-deoxystreptamine antibiotic + CoA + H(+)</text>
        <dbReference type="Rhea" id="RHEA:12665"/>
        <dbReference type="ChEBI" id="CHEBI:15378"/>
        <dbReference type="ChEBI" id="CHEBI:57287"/>
        <dbReference type="ChEBI" id="CHEBI:57288"/>
        <dbReference type="ChEBI" id="CHEBI:57921"/>
        <dbReference type="ChEBI" id="CHEBI:77452"/>
        <dbReference type="EC" id="2.3.1.81"/>
    </reaction>
</comment>
<dbReference type="SUPFAM" id="SSF110710">
    <property type="entry name" value="TTHA0583/YokD-like"/>
    <property type="match status" value="1"/>
</dbReference>
<keyword evidence="4" id="KW-0046">Antibiotic resistance</keyword>
<name>A0A9X3WFI5_9BACI</name>
<evidence type="ECO:0000313" key="6">
    <source>
        <dbReference type="Proteomes" id="UP001145069"/>
    </source>
</evidence>
<accession>A0A9X3WFI5</accession>
<comment type="similarity">
    <text evidence="1 4">Belongs to the antibiotic N-acetyltransferase family.</text>
</comment>
<proteinExistence type="inferred from homology"/>
<organism evidence="5 6">
    <name type="scientific">Aquibacillus salsiterrae</name>
    <dbReference type="NCBI Taxonomy" id="2950439"/>
    <lineage>
        <taxon>Bacteria</taxon>
        <taxon>Bacillati</taxon>
        <taxon>Bacillota</taxon>
        <taxon>Bacilli</taxon>
        <taxon>Bacillales</taxon>
        <taxon>Bacillaceae</taxon>
        <taxon>Aquibacillus</taxon>
    </lineage>
</organism>
<dbReference type="GO" id="GO:0046677">
    <property type="term" value="P:response to antibiotic"/>
    <property type="evidence" value="ECO:0007669"/>
    <property type="project" value="UniProtKB-KW"/>
</dbReference>
<dbReference type="RefSeq" id="WP_272446441.1">
    <property type="nucleotide sequence ID" value="NZ_JAMQKC010000008.1"/>
</dbReference>
<evidence type="ECO:0000256" key="4">
    <source>
        <dbReference type="RuleBase" id="RU365031"/>
    </source>
</evidence>